<proteinExistence type="predicted"/>
<dbReference type="EMBL" id="JBHMEP010000006">
    <property type="protein sequence ID" value="MFB9136727.1"/>
    <property type="molecule type" value="Genomic_DNA"/>
</dbReference>
<gene>
    <name evidence="1" type="ORF">ACFFUV_17300</name>
</gene>
<dbReference type="Pfam" id="PF03245">
    <property type="entry name" value="Phage_lysis"/>
    <property type="match status" value="1"/>
</dbReference>
<keyword evidence="2" id="KW-1185">Reference proteome</keyword>
<reference evidence="1 2" key="1">
    <citation type="submission" date="2024-09" db="EMBL/GenBank/DDBJ databases">
        <authorList>
            <person name="Sun Q."/>
            <person name="Mori K."/>
        </authorList>
    </citation>
    <scope>NUCLEOTIDE SEQUENCE [LARGE SCALE GENOMIC DNA]</scope>
    <source>
        <strain evidence="1 2">CECT 8064</strain>
    </source>
</reference>
<protein>
    <submittedName>
        <fullName evidence="1">Lysis protein</fullName>
    </submittedName>
</protein>
<comment type="caution">
    <text evidence="1">The sequence shown here is derived from an EMBL/GenBank/DDBJ whole genome shotgun (WGS) entry which is preliminary data.</text>
</comment>
<organism evidence="1 2">
    <name type="scientific">Vibrio olivae</name>
    <dbReference type="NCBI Taxonomy" id="1243002"/>
    <lineage>
        <taxon>Bacteria</taxon>
        <taxon>Pseudomonadati</taxon>
        <taxon>Pseudomonadota</taxon>
        <taxon>Gammaproteobacteria</taxon>
        <taxon>Vibrionales</taxon>
        <taxon>Vibrionaceae</taxon>
        <taxon>Vibrio</taxon>
    </lineage>
</organism>
<evidence type="ECO:0000313" key="2">
    <source>
        <dbReference type="Proteomes" id="UP001589645"/>
    </source>
</evidence>
<evidence type="ECO:0000313" key="1">
    <source>
        <dbReference type="EMBL" id="MFB9136727.1"/>
    </source>
</evidence>
<dbReference type="RefSeq" id="WP_390195126.1">
    <property type="nucleotide sequence ID" value="NZ_JBHMEP010000006.1"/>
</dbReference>
<dbReference type="Proteomes" id="UP001589645">
    <property type="component" value="Unassembled WGS sequence"/>
</dbReference>
<accession>A0ABV5HS37</accession>
<name>A0ABV5HS37_9VIBR</name>
<sequence length="163" mass="18591">MFSRTISIAAWFLVVALVVSLVSAWFIEHSRRQVIETKLSAKTTELNEQINLNQEQRRKLEKYAAIGVKHAKQLSEANQEIDTLGEQLRSATQRLRVNAICSEAVHSTSSPRSLGNAKSPRLSETAREDYLRLRRMMSQNSQQIKYLQDYIKTQCLIDDLGPS</sequence>
<dbReference type="InterPro" id="IPR004929">
    <property type="entry name" value="I-spanin"/>
</dbReference>